<dbReference type="InterPro" id="IPR009003">
    <property type="entry name" value="Peptidase_S1_PA"/>
</dbReference>
<dbReference type="FunFam" id="2.40.10.10:FF:000068">
    <property type="entry name" value="transmembrane protease serine 2"/>
    <property type="match status" value="1"/>
</dbReference>
<keyword evidence="11" id="KW-1185">Reference proteome</keyword>
<reference evidence="10 11" key="1">
    <citation type="journal article" date="2019" name="Commun. Biol.">
        <title>The bagworm genome reveals a unique fibroin gene that provides high tensile strength.</title>
        <authorList>
            <person name="Kono N."/>
            <person name="Nakamura H."/>
            <person name="Ohtoshi R."/>
            <person name="Tomita M."/>
            <person name="Numata K."/>
            <person name="Arakawa K."/>
        </authorList>
    </citation>
    <scope>NUCLEOTIDE SEQUENCE [LARGE SCALE GENOMIC DNA]</scope>
</reference>
<keyword evidence="10" id="KW-0378">Hydrolase</keyword>
<dbReference type="CDD" id="cd00190">
    <property type="entry name" value="Tryp_SPc"/>
    <property type="match status" value="1"/>
</dbReference>
<evidence type="ECO:0000256" key="2">
    <source>
        <dbReference type="ARBA" id="ARBA00022656"/>
    </source>
</evidence>
<dbReference type="STRING" id="151549.A0A4C1T7V3"/>
<dbReference type="PRINTS" id="PR00722">
    <property type="entry name" value="CHYMOTRYPSIN"/>
</dbReference>
<evidence type="ECO:0000256" key="3">
    <source>
        <dbReference type="ARBA" id="ARBA00023157"/>
    </source>
</evidence>
<evidence type="ECO:0000256" key="8">
    <source>
        <dbReference type="SAM" id="SignalP"/>
    </source>
</evidence>
<feature type="domain" description="Peptidase S1" evidence="9">
    <location>
        <begin position="1"/>
        <end position="289"/>
    </location>
</feature>
<comment type="caution">
    <text evidence="10">The sequence shown here is derived from an EMBL/GenBank/DDBJ whole genome shotgun (WGS) entry which is preliminary data.</text>
</comment>
<dbReference type="OrthoDB" id="6339452at2759"/>
<comment type="similarity">
    <text evidence="5">Belongs to the peptidase S1 family. CLIP subfamily.</text>
</comment>
<accession>A0A4C1T7V3</accession>
<evidence type="ECO:0000256" key="7">
    <source>
        <dbReference type="ARBA" id="ARBA00084094"/>
    </source>
</evidence>
<keyword evidence="10" id="KW-0645">Protease</keyword>
<keyword evidence="8" id="KW-0732">Signal</keyword>
<comment type="subcellular location">
    <subcellularLocation>
        <location evidence="1">Secreted</location>
        <location evidence="1">Extracellular space</location>
    </subcellularLocation>
</comment>
<dbReference type="InterPro" id="IPR043504">
    <property type="entry name" value="Peptidase_S1_PA_chymotrypsin"/>
</dbReference>
<keyword evidence="7" id="KW-1205">Fibrinolytic toxin</keyword>
<dbReference type="GO" id="GO:0006508">
    <property type="term" value="P:proteolysis"/>
    <property type="evidence" value="ECO:0007669"/>
    <property type="project" value="UniProtKB-KW"/>
</dbReference>
<evidence type="ECO:0000313" key="10">
    <source>
        <dbReference type="EMBL" id="GBP10256.1"/>
    </source>
</evidence>
<evidence type="ECO:0000259" key="9">
    <source>
        <dbReference type="PROSITE" id="PS50240"/>
    </source>
</evidence>
<keyword evidence="4" id="KW-1199">Hemostasis impairing toxin</keyword>
<keyword evidence="2" id="KW-0800">Toxin</keyword>
<dbReference type="Gene3D" id="2.40.10.10">
    <property type="entry name" value="Trypsin-like serine proteases"/>
    <property type="match status" value="3"/>
</dbReference>
<evidence type="ECO:0000256" key="1">
    <source>
        <dbReference type="ARBA" id="ARBA00004239"/>
    </source>
</evidence>
<gene>
    <name evidence="10" type="primary">snk</name>
    <name evidence="10" type="ORF">EVAR_77645_1</name>
</gene>
<keyword evidence="3" id="KW-1015">Disulfide bond</keyword>
<feature type="signal peptide" evidence="8">
    <location>
        <begin position="1"/>
        <end position="22"/>
    </location>
</feature>
<evidence type="ECO:0000256" key="5">
    <source>
        <dbReference type="ARBA" id="ARBA00024195"/>
    </source>
</evidence>
<dbReference type="SMART" id="SM00020">
    <property type="entry name" value="Tryp_SPc"/>
    <property type="match status" value="1"/>
</dbReference>
<dbReference type="InterPro" id="IPR001314">
    <property type="entry name" value="Peptidase_S1A"/>
</dbReference>
<dbReference type="GO" id="GO:0005576">
    <property type="term" value="C:extracellular region"/>
    <property type="evidence" value="ECO:0007669"/>
    <property type="project" value="UniProtKB-SubCell"/>
</dbReference>
<dbReference type="EMBL" id="BGZK01000039">
    <property type="protein sequence ID" value="GBP10256.1"/>
    <property type="molecule type" value="Genomic_DNA"/>
</dbReference>
<name>A0A4C1T7V3_EUMVA</name>
<proteinExistence type="inferred from homology"/>
<dbReference type="InterPro" id="IPR001254">
    <property type="entry name" value="Trypsin_dom"/>
</dbReference>
<dbReference type="GO" id="GO:0004252">
    <property type="term" value="F:serine-type endopeptidase activity"/>
    <property type="evidence" value="ECO:0007669"/>
    <property type="project" value="InterPro"/>
</dbReference>
<dbReference type="Pfam" id="PF00089">
    <property type="entry name" value="Trypsin"/>
    <property type="match status" value="2"/>
</dbReference>
<sequence length="291" mass="32355">MVWVTKELLSNILVLLLYGTISENTDQFCGGSVVSERFVLTAGHCTSTRDNVEVQFVRTALLKKSEPVDPDRVYRVAHIIKHPQYRPPDKYHDIALLRTATDILLDQFVVPVCLPIGSSLNDGRASATGFGLTKYRGSNADNLQKVILLKFTTSECSDFFPSDKDMLDGFLENTQLCYGDKEKSKDTCQQSLEEPKLKTDKKNDAIDELSIQNETLKILVSNLCSGVNRPEQFSEGDSGGPLQVLNEHVKCMYTVVGVTSFGRACGFVGEPGIYTRVSAYTPWIESVLWPN</sequence>
<dbReference type="GO" id="GO:0090729">
    <property type="term" value="F:toxin activity"/>
    <property type="evidence" value="ECO:0007669"/>
    <property type="project" value="UniProtKB-KW"/>
</dbReference>
<dbReference type="Proteomes" id="UP000299102">
    <property type="component" value="Unassembled WGS sequence"/>
</dbReference>
<organism evidence="10 11">
    <name type="scientific">Eumeta variegata</name>
    <name type="common">Bagworm moth</name>
    <name type="synonym">Eumeta japonica</name>
    <dbReference type="NCBI Taxonomy" id="151549"/>
    <lineage>
        <taxon>Eukaryota</taxon>
        <taxon>Metazoa</taxon>
        <taxon>Ecdysozoa</taxon>
        <taxon>Arthropoda</taxon>
        <taxon>Hexapoda</taxon>
        <taxon>Insecta</taxon>
        <taxon>Pterygota</taxon>
        <taxon>Neoptera</taxon>
        <taxon>Endopterygota</taxon>
        <taxon>Lepidoptera</taxon>
        <taxon>Glossata</taxon>
        <taxon>Ditrysia</taxon>
        <taxon>Tineoidea</taxon>
        <taxon>Psychidae</taxon>
        <taxon>Oiketicinae</taxon>
        <taxon>Eumeta</taxon>
    </lineage>
</organism>
<dbReference type="PANTHER" id="PTHR24256">
    <property type="entry name" value="TRYPTASE-RELATED"/>
    <property type="match status" value="1"/>
</dbReference>
<dbReference type="PROSITE" id="PS00134">
    <property type="entry name" value="TRYPSIN_HIS"/>
    <property type="match status" value="1"/>
</dbReference>
<comment type="function">
    <text evidence="6">Fibrinolytic activity; shows preferential cleavage of Arg-Gly bonds in all three fibrinogen chains. Contact with the caterpillars causes severe bleeding, due the anticoagulant effect of the protein.</text>
</comment>
<evidence type="ECO:0000256" key="6">
    <source>
        <dbReference type="ARBA" id="ARBA00055534"/>
    </source>
</evidence>
<evidence type="ECO:0000256" key="4">
    <source>
        <dbReference type="ARBA" id="ARBA00023240"/>
    </source>
</evidence>
<feature type="chain" id="PRO_5020022469" evidence="8">
    <location>
        <begin position="23"/>
        <end position="291"/>
    </location>
</feature>
<dbReference type="SUPFAM" id="SSF50494">
    <property type="entry name" value="Trypsin-like serine proteases"/>
    <property type="match status" value="1"/>
</dbReference>
<dbReference type="AlphaFoldDB" id="A0A4C1T7V3"/>
<dbReference type="InterPro" id="IPR018114">
    <property type="entry name" value="TRYPSIN_HIS"/>
</dbReference>
<dbReference type="InterPro" id="IPR051487">
    <property type="entry name" value="Ser/Thr_Proteases_Immune/Dev"/>
</dbReference>
<evidence type="ECO:0000313" key="11">
    <source>
        <dbReference type="Proteomes" id="UP000299102"/>
    </source>
</evidence>
<dbReference type="PROSITE" id="PS50240">
    <property type="entry name" value="TRYPSIN_DOM"/>
    <property type="match status" value="1"/>
</dbReference>
<protein>
    <submittedName>
        <fullName evidence="10">Serine protease snake</fullName>
    </submittedName>
</protein>